<keyword evidence="4" id="KW-1185">Reference proteome</keyword>
<protein>
    <recommendedName>
        <fullName evidence="5">SAM-dependent methyltransferase</fullName>
    </recommendedName>
</protein>
<organism evidence="3 4">
    <name type="scientific">Limisphaera ngatamarikiensis</name>
    <dbReference type="NCBI Taxonomy" id="1324935"/>
    <lineage>
        <taxon>Bacteria</taxon>
        <taxon>Pseudomonadati</taxon>
        <taxon>Verrucomicrobiota</taxon>
        <taxon>Verrucomicrobiia</taxon>
        <taxon>Limisphaerales</taxon>
        <taxon>Limisphaeraceae</taxon>
        <taxon>Limisphaera</taxon>
    </lineage>
</organism>
<dbReference type="AlphaFoldDB" id="A0A6M1RRM8"/>
<dbReference type="SUPFAM" id="SSF53335">
    <property type="entry name" value="S-adenosyl-L-methionine-dependent methyltransferases"/>
    <property type="match status" value="1"/>
</dbReference>
<dbReference type="EMBL" id="JAAKYA010000082">
    <property type="protein sequence ID" value="NGO40273.1"/>
    <property type="molecule type" value="Genomic_DNA"/>
</dbReference>
<keyword evidence="2" id="KW-0808">Transferase</keyword>
<evidence type="ECO:0000256" key="1">
    <source>
        <dbReference type="ARBA" id="ARBA00022603"/>
    </source>
</evidence>
<gene>
    <name evidence="3" type="ORF">G4L39_12835</name>
</gene>
<evidence type="ECO:0008006" key="5">
    <source>
        <dbReference type="Google" id="ProtNLM"/>
    </source>
</evidence>
<dbReference type="Gene3D" id="3.40.50.12710">
    <property type="match status" value="1"/>
</dbReference>
<dbReference type="Proteomes" id="UP000477311">
    <property type="component" value="Unassembled WGS sequence"/>
</dbReference>
<evidence type="ECO:0000313" key="4">
    <source>
        <dbReference type="Proteomes" id="UP000477311"/>
    </source>
</evidence>
<dbReference type="InterPro" id="IPR003788">
    <property type="entry name" value="NDUFAF7"/>
</dbReference>
<dbReference type="InterPro" id="IPR038375">
    <property type="entry name" value="NDUFAF7_sf"/>
</dbReference>
<evidence type="ECO:0000256" key="2">
    <source>
        <dbReference type="ARBA" id="ARBA00022679"/>
    </source>
</evidence>
<dbReference type="PANTHER" id="PTHR12049:SF7">
    <property type="entry name" value="PROTEIN ARGININE METHYLTRANSFERASE NDUFAF7, MITOCHONDRIAL"/>
    <property type="match status" value="1"/>
</dbReference>
<dbReference type="PANTHER" id="PTHR12049">
    <property type="entry name" value="PROTEIN ARGININE METHYLTRANSFERASE NDUFAF7, MITOCHONDRIAL"/>
    <property type="match status" value="1"/>
</dbReference>
<dbReference type="RefSeq" id="WP_165108686.1">
    <property type="nucleotide sequence ID" value="NZ_JAAKYA010000082.1"/>
</dbReference>
<keyword evidence="1" id="KW-0489">Methyltransferase</keyword>
<dbReference type="InterPro" id="IPR029063">
    <property type="entry name" value="SAM-dependent_MTases_sf"/>
</dbReference>
<accession>A0A6M1RRM8</accession>
<dbReference type="GO" id="GO:0032259">
    <property type="term" value="P:methylation"/>
    <property type="evidence" value="ECO:0007669"/>
    <property type="project" value="UniProtKB-KW"/>
</dbReference>
<name>A0A6M1RRM8_9BACT</name>
<dbReference type="Pfam" id="PF02636">
    <property type="entry name" value="Methyltransf_28"/>
    <property type="match status" value="1"/>
</dbReference>
<evidence type="ECO:0000313" key="3">
    <source>
        <dbReference type="EMBL" id="NGO40273.1"/>
    </source>
</evidence>
<comment type="caution">
    <text evidence="3">The sequence shown here is derived from an EMBL/GenBank/DDBJ whole genome shotgun (WGS) entry which is preliminary data.</text>
</comment>
<reference evidence="3 4" key="1">
    <citation type="submission" date="2020-02" db="EMBL/GenBank/DDBJ databases">
        <title>Draft genome sequence of Limisphaera ngatamarikiensis NGM72.4T, a thermophilic Verrucomicrobia grouped in subdivision 3.</title>
        <authorList>
            <person name="Carere C.R."/>
            <person name="Steen J."/>
            <person name="Hugenholtz P."/>
            <person name="Stott M.B."/>
        </authorList>
    </citation>
    <scope>NUCLEOTIDE SEQUENCE [LARGE SCALE GENOMIC DNA]</scope>
    <source>
        <strain evidence="3 4">NGM72.4</strain>
    </source>
</reference>
<sequence length="394" mass="44515">MNPVVAHILASLQPRGWLRFDQFMALALYCPGSGYYEQNPDNPGRRGDYYTSVSVGPLFAELLAFQLADWLQTLAARTGPDTTLLCVEAAAHDGRLARQILEWFAQHRPQLARRLRYLILEPSPRRRAWQQATLGPWAEQVDWPGTPTDPSHPNAPEWFPLPPRSVTGVIFANEFLDALPVRRLRWNARAGHWSEWGVTWQKGRFSWTVIPDPPEAVRERADLLRRFGIEPPPELLNLLPDGFTLDLSPAALAWWEQAAQSLVEGWLLTFDYGLSAEECLHPARATGTLRAYYRHHLAPDPLERPGEQDLTAHVAFTALERAGRAAGLTTVLRQPQGRFLSAIATRWAEQNQGHPGWDAARLRQFHTLTHPDHLGHALQAFVQHRCPSLNLSPD</sequence>
<proteinExistence type="predicted"/>
<dbReference type="GO" id="GO:0035243">
    <property type="term" value="F:protein-arginine omega-N symmetric methyltransferase activity"/>
    <property type="evidence" value="ECO:0007669"/>
    <property type="project" value="TreeGrafter"/>
</dbReference>